<protein>
    <submittedName>
        <fullName evidence="1">Uncharacterized protein</fullName>
    </submittedName>
</protein>
<sequence>MPLPPEVQMFVNIARERDRADLLFPSVDVPGPLGSLIRQPNPAAVRAREMKNLTDEEYAVRLGLLP</sequence>
<dbReference type="AlphaFoldDB" id="A0A482J2B9"/>
<dbReference type="Proteomes" id="UP000253772">
    <property type="component" value="Plasmid p1"/>
</dbReference>
<proteinExistence type="predicted"/>
<organism evidence="1 2">
    <name type="scientific">Cupriavidus metallidurans</name>
    <dbReference type="NCBI Taxonomy" id="119219"/>
    <lineage>
        <taxon>Bacteria</taxon>
        <taxon>Pseudomonadati</taxon>
        <taxon>Pseudomonadota</taxon>
        <taxon>Betaproteobacteria</taxon>
        <taxon>Burkholderiales</taxon>
        <taxon>Burkholderiaceae</taxon>
        <taxon>Cupriavidus</taxon>
    </lineage>
</organism>
<dbReference type="RefSeq" id="WP_011514855.1">
    <property type="nucleotide sequence ID" value="NZ_CP037902.1"/>
</dbReference>
<dbReference type="GeneID" id="60825032"/>
<evidence type="ECO:0000313" key="2">
    <source>
        <dbReference type="Proteomes" id="UP000253772"/>
    </source>
</evidence>
<name>A0A482J2B9_9BURK</name>
<accession>A0A482J2B9</accession>
<reference evidence="1 2" key="1">
    <citation type="submission" date="2019-03" db="EMBL/GenBank/DDBJ databases">
        <title>Comparative insights into the high quality Complete genome sequence of highly metal resistant Cupriavidus metallidurans strain BS1 isolated from a gold-copper mine.</title>
        <authorList>
            <person name="Mazhar H.S."/>
            <person name="Rensing C."/>
        </authorList>
    </citation>
    <scope>NUCLEOTIDE SEQUENCE [LARGE SCALE GENOMIC DNA]</scope>
    <source>
        <strain evidence="1 2">BS1</strain>
        <plasmid evidence="1 2">p1</plasmid>
    </source>
</reference>
<dbReference type="EMBL" id="CP037902">
    <property type="protein sequence ID" value="QBP14306.1"/>
    <property type="molecule type" value="Genomic_DNA"/>
</dbReference>
<geneLocation type="plasmid" evidence="1">
    <name>p1</name>
</geneLocation>
<evidence type="ECO:0000313" key="1">
    <source>
        <dbReference type="EMBL" id="QBP14306.1"/>
    </source>
</evidence>
<gene>
    <name evidence="1" type="ORF">DDF84_031705</name>
</gene>
<keyword evidence="1" id="KW-0614">Plasmid</keyword>